<dbReference type="Proteomes" id="UP000230340">
    <property type="component" value="Unassembled WGS sequence"/>
</dbReference>
<sequence length="249" mass="28144">MQIVVSNLLTNYKIFPSPKSKENILILHGWQNNLTIWEKTSYELSKSINVILVDLPGFGQTQIPPDSWDIFDYANFVETFIKKLSLDNLTIAGHSFGGRIALILGTKAKICKKVILIDSAGLPIKDFKSKFLLTAIGFGKPIIKILPKPLSKIIFDFVGSSDYKMAKELLPTFKKIVLTDLTEHAKKIKIPTLILWGDRDEILPITHAKKFKELIPHATLRIVWGAGHSPHTEKPEKFLEIVTEFLEQN</sequence>
<dbReference type="PANTHER" id="PTHR43798:SF33">
    <property type="entry name" value="HYDROLASE, PUTATIVE (AFU_ORTHOLOGUE AFUA_2G14860)-RELATED"/>
    <property type="match status" value="1"/>
</dbReference>
<feature type="domain" description="AB hydrolase-1" evidence="1">
    <location>
        <begin position="24"/>
        <end position="240"/>
    </location>
</feature>
<dbReference type="EMBL" id="PEYT01000023">
    <property type="protein sequence ID" value="PIS22954.1"/>
    <property type="molecule type" value="Genomic_DNA"/>
</dbReference>
<proteinExistence type="predicted"/>
<name>A0A2H0XDE3_UNCKA</name>
<comment type="caution">
    <text evidence="2">The sequence shown here is derived from an EMBL/GenBank/DDBJ whole genome shotgun (WGS) entry which is preliminary data.</text>
</comment>
<dbReference type="SUPFAM" id="SSF53474">
    <property type="entry name" value="alpha/beta-Hydrolases"/>
    <property type="match status" value="1"/>
</dbReference>
<dbReference type="Pfam" id="PF12697">
    <property type="entry name" value="Abhydrolase_6"/>
    <property type="match status" value="1"/>
</dbReference>
<gene>
    <name evidence="2" type="ORF">COT49_02595</name>
</gene>
<protein>
    <recommendedName>
        <fullName evidence="1">AB hydrolase-1 domain-containing protein</fullName>
    </recommendedName>
</protein>
<dbReference type="InterPro" id="IPR029058">
    <property type="entry name" value="AB_hydrolase_fold"/>
</dbReference>
<dbReference type="AlphaFoldDB" id="A0A2H0XDE3"/>
<evidence type="ECO:0000313" key="3">
    <source>
        <dbReference type="Proteomes" id="UP000230340"/>
    </source>
</evidence>
<dbReference type="InterPro" id="IPR050266">
    <property type="entry name" value="AB_hydrolase_sf"/>
</dbReference>
<evidence type="ECO:0000313" key="2">
    <source>
        <dbReference type="EMBL" id="PIS22954.1"/>
    </source>
</evidence>
<dbReference type="GO" id="GO:0016020">
    <property type="term" value="C:membrane"/>
    <property type="evidence" value="ECO:0007669"/>
    <property type="project" value="TreeGrafter"/>
</dbReference>
<organism evidence="2 3">
    <name type="scientific">candidate division WWE3 bacterium CG08_land_8_20_14_0_20_40_13</name>
    <dbReference type="NCBI Taxonomy" id="1975084"/>
    <lineage>
        <taxon>Bacteria</taxon>
        <taxon>Katanobacteria</taxon>
    </lineage>
</organism>
<dbReference type="PANTHER" id="PTHR43798">
    <property type="entry name" value="MONOACYLGLYCEROL LIPASE"/>
    <property type="match status" value="1"/>
</dbReference>
<accession>A0A2H0XDE3</accession>
<dbReference type="Gene3D" id="3.40.50.1820">
    <property type="entry name" value="alpha/beta hydrolase"/>
    <property type="match status" value="1"/>
</dbReference>
<reference evidence="3" key="1">
    <citation type="submission" date="2017-09" db="EMBL/GenBank/DDBJ databases">
        <title>Depth-based differentiation of microbial function through sediment-hosted aquifers and enrichment of novel symbionts in the deep terrestrial subsurface.</title>
        <authorList>
            <person name="Probst A.J."/>
            <person name="Ladd B."/>
            <person name="Jarett J.K."/>
            <person name="Geller-Mcgrath D.E."/>
            <person name="Sieber C.M.K."/>
            <person name="Emerson J.B."/>
            <person name="Anantharaman K."/>
            <person name="Thomas B.C."/>
            <person name="Malmstrom R."/>
            <person name="Stieglmeier M."/>
            <person name="Klingl A."/>
            <person name="Woyke T."/>
            <person name="Ryan C.M."/>
            <person name="Banfield J.F."/>
        </authorList>
    </citation>
    <scope>NUCLEOTIDE SEQUENCE [LARGE SCALE GENOMIC DNA]</scope>
</reference>
<dbReference type="InterPro" id="IPR000073">
    <property type="entry name" value="AB_hydrolase_1"/>
</dbReference>
<dbReference type="PRINTS" id="PR00111">
    <property type="entry name" value="ABHYDROLASE"/>
</dbReference>
<evidence type="ECO:0000259" key="1">
    <source>
        <dbReference type="Pfam" id="PF12697"/>
    </source>
</evidence>